<dbReference type="InterPro" id="IPR001623">
    <property type="entry name" value="DnaJ_domain"/>
</dbReference>
<dbReference type="CDD" id="cd06257">
    <property type="entry name" value="DnaJ"/>
    <property type="match status" value="1"/>
</dbReference>
<evidence type="ECO:0000313" key="4">
    <source>
        <dbReference type="Proteomes" id="UP000215914"/>
    </source>
</evidence>
<keyword evidence="4" id="KW-1185">Reference proteome</keyword>
<dbReference type="Proteomes" id="UP000215914">
    <property type="component" value="Unassembled WGS sequence"/>
</dbReference>
<name>A0A9K3NNI6_HELAN</name>
<dbReference type="Gramene" id="mRNA:HanXRQr2_Chr05g0212401">
    <property type="protein sequence ID" value="CDS:HanXRQr2_Chr05g0212401.1"/>
    <property type="gene ID" value="HanXRQr2_Chr05g0212401"/>
</dbReference>
<protein>
    <submittedName>
        <fullName evidence="3">DnaJ domain, Chaperone J-domain superfamily</fullName>
    </submittedName>
</protein>
<feature type="region of interest" description="Disordered" evidence="1">
    <location>
        <begin position="1"/>
        <end position="79"/>
    </location>
</feature>
<proteinExistence type="predicted"/>
<gene>
    <name evidence="3" type="ORF">HanXRQr2_Chr05g0212401</name>
</gene>
<dbReference type="Pfam" id="PF00226">
    <property type="entry name" value="DnaJ"/>
    <property type="match status" value="1"/>
</dbReference>
<dbReference type="Gene3D" id="1.10.287.110">
    <property type="entry name" value="DnaJ domain"/>
    <property type="match status" value="1"/>
</dbReference>
<evidence type="ECO:0000313" key="3">
    <source>
        <dbReference type="EMBL" id="KAF5805688.1"/>
    </source>
</evidence>
<evidence type="ECO:0000256" key="1">
    <source>
        <dbReference type="SAM" id="MobiDB-lite"/>
    </source>
</evidence>
<organism evidence="3 4">
    <name type="scientific">Helianthus annuus</name>
    <name type="common">Common sunflower</name>
    <dbReference type="NCBI Taxonomy" id="4232"/>
    <lineage>
        <taxon>Eukaryota</taxon>
        <taxon>Viridiplantae</taxon>
        <taxon>Streptophyta</taxon>
        <taxon>Embryophyta</taxon>
        <taxon>Tracheophyta</taxon>
        <taxon>Spermatophyta</taxon>
        <taxon>Magnoliopsida</taxon>
        <taxon>eudicotyledons</taxon>
        <taxon>Gunneridae</taxon>
        <taxon>Pentapetalae</taxon>
        <taxon>asterids</taxon>
        <taxon>campanulids</taxon>
        <taxon>Asterales</taxon>
        <taxon>Asteraceae</taxon>
        <taxon>Asteroideae</taxon>
        <taxon>Heliantheae alliance</taxon>
        <taxon>Heliantheae</taxon>
        <taxon>Helianthus</taxon>
    </lineage>
</organism>
<reference evidence="3" key="2">
    <citation type="submission" date="2020-06" db="EMBL/GenBank/DDBJ databases">
        <title>Helianthus annuus Genome sequencing and assembly Release 2.</title>
        <authorList>
            <person name="Gouzy J."/>
            <person name="Langlade N."/>
            <person name="Munos S."/>
        </authorList>
    </citation>
    <scope>NUCLEOTIDE SEQUENCE</scope>
    <source>
        <tissue evidence="3">Leaves</tissue>
    </source>
</reference>
<accession>A0A9K3NNI6</accession>
<evidence type="ECO:0000259" key="2">
    <source>
        <dbReference type="Pfam" id="PF00226"/>
    </source>
</evidence>
<dbReference type="InterPro" id="IPR036869">
    <property type="entry name" value="J_dom_sf"/>
</dbReference>
<dbReference type="EMBL" id="MNCJ02000320">
    <property type="protein sequence ID" value="KAF5805688.1"/>
    <property type="molecule type" value="Genomic_DNA"/>
</dbReference>
<feature type="compositionally biased region" description="Basic residues" evidence="1">
    <location>
        <begin position="70"/>
        <end position="79"/>
    </location>
</feature>
<comment type="caution">
    <text evidence="3">The sequence shown here is derived from an EMBL/GenBank/DDBJ whole genome shotgun (WGS) entry which is preliminary data.</text>
</comment>
<feature type="domain" description="J" evidence="2">
    <location>
        <begin position="84"/>
        <end position="118"/>
    </location>
</feature>
<sequence>MQSTSRGGAVTRNRRKTLSIQRPQRLSRLRSSRSGNRAFTRRFRSDLSRRRRPPRRRETDPQSTELVRRSPARRPPKRRRIDQTRYRKLALLLHPDKNKFPFADSAFKLVINMYVHLTEVKYTNTPHNLFERKKEASVCLIILFANFTPM</sequence>
<reference evidence="3" key="1">
    <citation type="journal article" date="2017" name="Nature">
        <title>The sunflower genome provides insights into oil metabolism, flowering and Asterid evolution.</title>
        <authorList>
            <person name="Badouin H."/>
            <person name="Gouzy J."/>
            <person name="Grassa C.J."/>
            <person name="Murat F."/>
            <person name="Staton S.E."/>
            <person name="Cottret L."/>
            <person name="Lelandais-Briere C."/>
            <person name="Owens G.L."/>
            <person name="Carrere S."/>
            <person name="Mayjonade B."/>
            <person name="Legrand L."/>
            <person name="Gill N."/>
            <person name="Kane N.C."/>
            <person name="Bowers J.E."/>
            <person name="Hubner S."/>
            <person name="Bellec A."/>
            <person name="Berard A."/>
            <person name="Berges H."/>
            <person name="Blanchet N."/>
            <person name="Boniface M.C."/>
            <person name="Brunel D."/>
            <person name="Catrice O."/>
            <person name="Chaidir N."/>
            <person name="Claudel C."/>
            <person name="Donnadieu C."/>
            <person name="Faraut T."/>
            <person name="Fievet G."/>
            <person name="Helmstetter N."/>
            <person name="King M."/>
            <person name="Knapp S.J."/>
            <person name="Lai Z."/>
            <person name="Le Paslier M.C."/>
            <person name="Lippi Y."/>
            <person name="Lorenzon L."/>
            <person name="Mandel J.R."/>
            <person name="Marage G."/>
            <person name="Marchand G."/>
            <person name="Marquand E."/>
            <person name="Bret-Mestries E."/>
            <person name="Morien E."/>
            <person name="Nambeesan S."/>
            <person name="Nguyen T."/>
            <person name="Pegot-Espagnet P."/>
            <person name="Pouilly N."/>
            <person name="Raftis F."/>
            <person name="Sallet E."/>
            <person name="Schiex T."/>
            <person name="Thomas J."/>
            <person name="Vandecasteele C."/>
            <person name="Vares D."/>
            <person name="Vear F."/>
            <person name="Vautrin S."/>
            <person name="Crespi M."/>
            <person name="Mangin B."/>
            <person name="Burke J.M."/>
            <person name="Salse J."/>
            <person name="Munos S."/>
            <person name="Vincourt P."/>
            <person name="Rieseberg L.H."/>
            <person name="Langlade N.B."/>
        </authorList>
    </citation>
    <scope>NUCLEOTIDE SEQUENCE</scope>
    <source>
        <tissue evidence="3">Leaves</tissue>
    </source>
</reference>
<dbReference type="SUPFAM" id="SSF46565">
    <property type="entry name" value="Chaperone J-domain"/>
    <property type="match status" value="1"/>
</dbReference>
<dbReference type="AlphaFoldDB" id="A0A9K3NNI6"/>